<evidence type="ECO:0000256" key="1">
    <source>
        <dbReference type="ARBA" id="ARBA00004141"/>
    </source>
</evidence>
<dbReference type="GO" id="GO:0005524">
    <property type="term" value="F:ATP binding"/>
    <property type="evidence" value="ECO:0007669"/>
    <property type="project" value="UniProtKB-KW"/>
</dbReference>
<dbReference type="EMBL" id="JH992972">
    <property type="protein sequence ID" value="EKX52676.1"/>
    <property type="molecule type" value="Genomic_DNA"/>
</dbReference>
<keyword evidence="9" id="KW-0472">Membrane</keyword>
<reference evidence="11 13" key="1">
    <citation type="journal article" date="2012" name="Nature">
        <title>Algal genomes reveal evolutionary mosaicism and the fate of nucleomorphs.</title>
        <authorList>
            <consortium name="DOE Joint Genome Institute"/>
            <person name="Curtis B.A."/>
            <person name="Tanifuji G."/>
            <person name="Burki F."/>
            <person name="Gruber A."/>
            <person name="Irimia M."/>
            <person name="Maruyama S."/>
            <person name="Arias M.C."/>
            <person name="Ball S.G."/>
            <person name="Gile G.H."/>
            <person name="Hirakawa Y."/>
            <person name="Hopkins J.F."/>
            <person name="Kuo A."/>
            <person name="Rensing S.A."/>
            <person name="Schmutz J."/>
            <person name="Symeonidi A."/>
            <person name="Elias M."/>
            <person name="Eveleigh R.J."/>
            <person name="Herman E.K."/>
            <person name="Klute M.J."/>
            <person name="Nakayama T."/>
            <person name="Obornik M."/>
            <person name="Reyes-Prieto A."/>
            <person name="Armbrust E.V."/>
            <person name="Aves S.J."/>
            <person name="Beiko R.G."/>
            <person name="Coutinho P."/>
            <person name="Dacks J.B."/>
            <person name="Durnford D.G."/>
            <person name="Fast N.M."/>
            <person name="Green B.R."/>
            <person name="Grisdale C.J."/>
            <person name="Hempel F."/>
            <person name="Henrissat B."/>
            <person name="Hoppner M.P."/>
            <person name="Ishida K."/>
            <person name="Kim E."/>
            <person name="Koreny L."/>
            <person name="Kroth P.G."/>
            <person name="Liu Y."/>
            <person name="Malik S.B."/>
            <person name="Maier U.G."/>
            <person name="McRose D."/>
            <person name="Mock T."/>
            <person name="Neilson J.A."/>
            <person name="Onodera N.T."/>
            <person name="Poole A.M."/>
            <person name="Pritham E.J."/>
            <person name="Richards T.A."/>
            <person name="Rocap G."/>
            <person name="Roy S.W."/>
            <person name="Sarai C."/>
            <person name="Schaack S."/>
            <person name="Shirato S."/>
            <person name="Slamovits C.H."/>
            <person name="Spencer D.F."/>
            <person name="Suzuki S."/>
            <person name="Worden A.Z."/>
            <person name="Zauner S."/>
            <person name="Barry K."/>
            <person name="Bell C."/>
            <person name="Bharti A.K."/>
            <person name="Crow J.A."/>
            <person name="Grimwood J."/>
            <person name="Kramer R."/>
            <person name="Lindquist E."/>
            <person name="Lucas S."/>
            <person name="Salamov A."/>
            <person name="McFadden G.I."/>
            <person name="Lane C.E."/>
            <person name="Keeling P.J."/>
            <person name="Gray M.W."/>
            <person name="Grigoriev I.V."/>
            <person name="Archibald J.M."/>
        </authorList>
    </citation>
    <scope>NUCLEOTIDE SEQUENCE</scope>
    <source>
        <strain evidence="11 13">CCMP2712</strain>
    </source>
</reference>
<comment type="subcellular location">
    <subcellularLocation>
        <location evidence="1">Membrane</location>
        <topology evidence="1">Multi-pass membrane protein</topology>
    </subcellularLocation>
    <subcellularLocation>
        <location evidence="2">Plastid</location>
        <location evidence="2">Chloroplast</location>
    </subcellularLocation>
</comment>
<dbReference type="GO" id="GO:0005319">
    <property type="term" value="F:lipid transporter activity"/>
    <property type="evidence" value="ECO:0007669"/>
    <property type="project" value="TreeGrafter"/>
</dbReference>
<evidence type="ECO:0000256" key="4">
    <source>
        <dbReference type="ARBA" id="ARBA00022448"/>
    </source>
</evidence>
<keyword evidence="7" id="KW-0067">ATP-binding</keyword>
<comment type="similarity">
    <text evidence="3">Belongs to the ABC transporter superfamily. ABCA family.</text>
</comment>
<evidence type="ECO:0000313" key="13">
    <source>
        <dbReference type="Proteomes" id="UP000011087"/>
    </source>
</evidence>
<dbReference type="HOGENOM" id="CLU_000604_1_2_1"/>
<protein>
    <recommendedName>
        <fullName evidence="10">ABC transporter domain-containing protein</fullName>
    </recommendedName>
</protein>
<organism evidence="11">
    <name type="scientific">Guillardia theta (strain CCMP2712)</name>
    <name type="common">Cryptophyte</name>
    <dbReference type="NCBI Taxonomy" id="905079"/>
    <lineage>
        <taxon>Eukaryota</taxon>
        <taxon>Cryptophyceae</taxon>
        <taxon>Pyrenomonadales</taxon>
        <taxon>Geminigeraceae</taxon>
        <taxon>Guillardia</taxon>
    </lineage>
</organism>
<keyword evidence="6" id="KW-0547">Nucleotide-binding</keyword>
<dbReference type="OrthoDB" id="10255969at2759"/>
<dbReference type="Gene3D" id="3.40.50.300">
    <property type="entry name" value="P-loop containing nucleotide triphosphate hydrolases"/>
    <property type="match status" value="1"/>
</dbReference>
<evidence type="ECO:0000256" key="6">
    <source>
        <dbReference type="ARBA" id="ARBA00022741"/>
    </source>
</evidence>
<dbReference type="PROSITE" id="PS50893">
    <property type="entry name" value="ABC_TRANSPORTER_2"/>
    <property type="match status" value="1"/>
</dbReference>
<dbReference type="InterPro" id="IPR003593">
    <property type="entry name" value="AAA+_ATPase"/>
</dbReference>
<evidence type="ECO:0000313" key="11">
    <source>
        <dbReference type="EMBL" id="EKX52676.1"/>
    </source>
</evidence>
<dbReference type="Proteomes" id="UP000011087">
    <property type="component" value="Unassembled WGS sequence"/>
</dbReference>
<feature type="non-terminal residue" evidence="11">
    <location>
        <position position="212"/>
    </location>
</feature>
<keyword evidence="4" id="KW-0813">Transport</keyword>
<gene>
    <name evidence="11" type="ORF">GUITHDRAFT_57319</name>
</gene>
<evidence type="ECO:0000313" key="12">
    <source>
        <dbReference type="EnsemblProtists" id="EKX52676"/>
    </source>
</evidence>
<dbReference type="Pfam" id="PF00005">
    <property type="entry name" value="ABC_tran"/>
    <property type="match status" value="1"/>
</dbReference>
<keyword evidence="8" id="KW-1133">Transmembrane helix</keyword>
<dbReference type="FunFam" id="3.40.50.300:FF:000335">
    <property type="entry name" value="ATP binding cassette subfamily A member 5"/>
    <property type="match status" value="1"/>
</dbReference>
<evidence type="ECO:0000256" key="3">
    <source>
        <dbReference type="ARBA" id="ARBA00008869"/>
    </source>
</evidence>
<accession>L1JVR3</accession>
<reference evidence="13" key="2">
    <citation type="submission" date="2012-11" db="EMBL/GenBank/DDBJ databases">
        <authorList>
            <person name="Kuo A."/>
            <person name="Curtis B.A."/>
            <person name="Tanifuji G."/>
            <person name="Burki F."/>
            <person name="Gruber A."/>
            <person name="Irimia M."/>
            <person name="Maruyama S."/>
            <person name="Arias M.C."/>
            <person name="Ball S.G."/>
            <person name="Gile G.H."/>
            <person name="Hirakawa Y."/>
            <person name="Hopkins J.F."/>
            <person name="Rensing S.A."/>
            <person name="Schmutz J."/>
            <person name="Symeonidi A."/>
            <person name="Elias M."/>
            <person name="Eveleigh R.J."/>
            <person name="Herman E.K."/>
            <person name="Klute M.J."/>
            <person name="Nakayama T."/>
            <person name="Obornik M."/>
            <person name="Reyes-Prieto A."/>
            <person name="Armbrust E.V."/>
            <person name="Aves S.J."/>
            <person name="Beiko R.G."/>
            <person name="Coutinho P."/>
            <person name="Dacks J.B."/>
            <person name="Durnford D.G."/>
            <person name="Fast N.M."/>
            <person name="Green B.R."/>
            <person name="Grisdale C."/>
            <person name="Hempe F."/>
            <person name="Henrissat B."/>
            <person name="Hoppner M.P."/>
            <person name="Ishida K.-I."/>
            <person name="Kim E."/>
            <person name="Koreny L."/>
            <person name="Kroth P.G."/>
            <person name="Liu Y."/>
            <person name="Malik S.-B."/>
            <person name="Maier U.G."/>
            <person name="McRose D."/>
            <person name="Mock T."/>
            <person name="Neilson J.A."/>
            <person name="Onodera N.T."/>
            <person name="Poole A.M."/>
            <person name="Pritham E.J."/>
            <person name="Richards T.A."/>
            <person name="Rocap G."/>
            <person name="Roy S.W."/>
            <person name="Sarai C."/>
            <person name="Schaack S."/>
            <person name="Shirato S."/>
            <person name="Slamovits C.H."/>
            <person name="Spencer D.F."/>
            <person name="Suzuki S."/>
            <person name="Worden A.Z."/>
            <person name="Zauner S."/>
            <person name="Barry K."/>
            <person name="Bell C."/>
            <person name="Bharti A.K."/>
            <person name="Crow J.A."/>
            <person name="Grimwood J."/>
            <person name="Kramer R."/>
            <person name="Lindquist E."/>
            <person name="Lucas S."/>
            <person name="Salamov A."/>
            <person name="McFadden G.I."/>
            <person name="Lane C.E."/>
            <person name="Keeling P.J."/>
            <person name="Gray M.W."/>
            <person name="Grigoriev I.V."/>
            <person name="Archibald J.M."/>
        </authorList>
    </citation>
    <scope>NUCLEOTIDE SEQUENCE</scope>
    <source>
        <strain evidence="13">CCMP2712</strain>
    </source>
</reference>
<sequence length="212" mass="23195">VDQLSSQVEDNTIFCLLGHNGAGKTTSMSIMTGGLLPDSGWATIAGQDVVRDKAKIRKSLGVCPQFDVLYSELSCWEHMLLYGGMQAMEHQQCEEEARRLLSCLSLSSKAHQRAGYLSGGQQRRLSLAVALIGDPKIVLLDEPTTGLDPDNRRKVWKLLQAQKQKSTIILTTHSMEEADLLADTIGVMSKGKMQVQGTSLELKQAFGTGYIL</sequence>
<evidence type="ECO:0000256" key="5">
    <source>
        <dbReference type="ARBA" id="ARBA00022692"/>
    </source>
</evidence>
<evidence type="ECO:0000259" key="10">
    <source>
        <dbReference type="PROSITE" id="PS50893"/>
    </source>
</evidence>
<dbReference type="STRING" id="905079.L1JVR3"/>
<dbReference type="GO" id="GO:0009507">
    <property type="term" value="C:chloroplast"/>
    <property type="evidence" value="ECO:0007669"/>
    <property type="project" value="UniProtKB-SubCell"/>
</dbReference>
<dbReference type="OMA" id="LRRDMWK"/>
<dbReference type="KEGG" id="gtt:GUITHDRAFT_57319"/>
<dbReference type="GO" id="GO:0016020">
    <property type="term" value="C:membrane"/>
    <property type="evidence" value="ECO:0007669"/>
    <property type="project" value="UniProtKB-SubCell"/>
</dbReference>
<dbReference type="GO" id="GO:0016887">
    <property type="term" value="F:ATP hydrolysis activity"/>
    <property type="evidence" value="ECO:0007669"/>
    <property type="project" value="InterPro"/>
</dbReference>
<evidence type="ECO:0000256" key="8">
    <source>
        <dbReference type="ARBA" id="ARBA00022989"/>
    </source>
</evidence>
<dbReference type="PaxDb" id="55529-EKX52676"/>
<proteinExistence type="inferred from homology"/>
<dbReference type="InterPro" id="IPR026082">
    <property type="entry name" value="ABCA"/>
</dbReference>
<evidence type="ECO:0000256" key="2">
    <source>
        <dbReference type="ARBA" id="ARBA00004229"/>
    </source>
</evidence>
<evidence type="ECO:0000256" key="7">
    <source>
        <dbReference type="ARBA" id="ARBA00022840"/>
    </source>
</evidence>
<dbReference type="PANTHER" id="PTHR19229">
    <property type="entry name" value="ATP-BINDING CASSETTE TRANSPORTER SUBFAMILY A ABCA"/>
    <property type="match status" value="1"/>
</dbReference>
<dbReference type="InterPro" id="IPR003439">
    <property type="entry name" value="ABC_transporter-like_ATP-bd"/>
</dbReference>
<feature type="non-terminal residue" evidence="11">
    <location>
        <position position="1"/>
    </location>
</feature>
<dbReference type="EnsemblProtists" id="EKX52676">
    <property type="protein sequence ID" value="EKX52676"/>
    <property type="gene ID" value="GUITHDRAFT_57319"/>
</dbReference>
<dbReference type="InterPro" id="IPR027417">
    <property type="entry name" value="P-loop_NTPase"/>
</dbReference>
<evidence type="ECO:0000256" key="9">
    <source>
        <dbReference type="ARBA" id="ARBA00023136"/>
    </source>
</evidence>
<dbReference type="InterPro" id="IPR017871">
    <property type="entry name" value="ABC_transporter-like_CS"/>
</dbReference>
<dbReference type="AlphaFoldDB" id="L1JVR3"/>
<keyword evidence="5" id="KW-0812">Transmembrane</keyword>
<dbReference type="CDD" id="cd03263">
    <property type="entry name" value="ABC_subfamily_A"/>
    <property type="match status" value="1"/>
</dbReference>
<dbReference type="GeneID" id="17309471"/>
<name>L1JVR3_GUITC</name>
<keyword evidence="13" id="KW-1185">Reference proteome</keyword>
<dbReference type="GO" id="GO:0140359">
    <property type="term" value="F:ABC-type transporter activity"/>
    <property type="evidence" value="ECO:0007669"/>
    <property type="project" value="InterPro"/>
</dbReference>
<dbReference type="eggNOG" id="KOG0059">
    <property type="taxonomic scope" value="Eukaryota"/>
</dbReference>
<feature type="domain" description="ABC transporter" evidence="10">
    <location>
        <begin position="1"/>
        <end position="211"/>
    </location>
</feature>
<dbReference type="SUPFAM" id="SSF52540">
    <property type="entry name" value="P-loop containing nucleoside triphosphate hydrolases"/>
    <property type="match status" value="1"/>
</dbReference>
<dbReference type="PROSITE" id="PS00211">
    <property type="entry name" value="ABC_TRANSPORTER_1"/>
    <property type="match status" value="1"/>
</dbReference>
<dbReference type="RefSeq" id="XP_005839656.1">
    <property type="nucleotide sequence ID" value="XM_005839599.1"/>
</dbReference>
<reference evidence="12" key="3">
    <citation type="submission" date="2015-06" db="UniProtKB">
        <authorList>
            <consortium name="EnsemblProtists"/>
        </authorList>
    </citation>
    <scope>IDENTIFICATION</scope>
</reference>
<dbReference type="SMART" id="SM00382">
    <property type="entry name" value="AAA"/>
    <property type="match status" value="1"/>
</dbReference>